<dbReference type="EMBL" id="JAHXZJ010000002">
    <property type="protein sequence ID" value="KAH0563723.1"/>
    <property type="molecule type" value="Genomic_DNA"/>
</dbReference>
<dbReference type="Proteomes" id="UP000826195">
    <property type="component" value="Unassembled WGS sequence"/>
</dbReference>
<comment type="caution">
    <text evidence="1">The sequence shown here is derived from an EMBL/GenBank/DDBJ whole genome shotgun (WGS) entry which is preliminary data.</text>
</comment>
<keyword evidence="2" id="KW-1185">Reference proteome</keyword>
<accession>A0AAV7IZB2</accession>
<proteinExistence type="predicted"/>
<gene>
    <name evidence="1" type="ORF">KQX54_005078</name>
</gene>
<sequence>MNLKFDVKHDVLRYCWTIPLVPVNRFEEATQEILVTLNDNSELYDDILETLQKFVTNVEEFLSTKSTNLSFNDRPDEAINITENFSRHVANNLGGNKPDIFRYLERIRRVNIDSLNHWNQLEDGASLFGLVKHQFVAINSNMAAKLSKLQSGELTM</sequence>
<evidence type="ECO:0000313" key="2">
    <source>
        <dbReference type="Proteomes" id="UP000826195"/>
    </source>
</evidence>
<dbReference type="AlphaFoldDB" id="A0AAV7IZB2"/>
<name>A0AAV7IZB2_COTGL</name>
<evidence type="ECO:0000313" key="1">
    <source>
        <dbReference type="EMBL" id="KAH0563723.1"/>
    </source>
</evidence>
<organism evidence="1 2">
    <name type="scientific">Cotesia glomerata</name>
    <name type="common">Lepidopteran parasitic wasp</name>
    <name type="synonym">Apanteles glomeratus</name>
    <dbReference type="NCBI Taxonomy" id="32391"/>
    <lineage>
        <taxon>Eukaryota</taxon>
        <taxon>Metazoa</taxon>
        <taxon>Ecdysozoa</taxon>
        <taxon>Arthropoda</taxon>
        <taxon>Hexapoda</taxon>
        <taxon>Insecta</taxon>
        <taxon>Pterygota</taxon>
        <taxon>Neoptera</taxon>
        <taxon>Endopterygota</taxon>
        <taxon>Hymenoptera</taxon>
        <taxon>Apocrita</taxon>
        <taxon>Ichneumonoidea</taxon>
        <taxon>Braconidae</taxon>
        <taxon>Microgastrinae</taxon>
        <taxon>Cotesia</taxon>
    </lineage>
</organism>
<protein>
    <submittedName>
        <fullName evidence="1">Uncharacterized protein</fullName>
    </submittedName>
</protein>
<reference evidence="1 2" key="1">
    <citation type="journal article" date="2021" name="J. Hered.">
        <title>A chromosome-level genome assembly of the parasitoid wasp, Cotesia glomerata (Hymenoptera: Braconidae).</title>
        <authorList>
            <person name="Pinto B.J."/>
            <person name="Weis J.J."/>
            <person name="Gamble T."/>
            <person name="Ode P.J."/>
            <person name="Paul R."/>
            <person name="Zaspel J.M."/>
        </authorList>
    </citation>
    <scope>NUCLEOTIDE SEQUENCE [LARGE SCALE GENOMIC DNA]</scope>
    <source>
        <strain evidence="1">CgM1</strain>
    </source>
</reference>